<organism evidence="2 3">
    <name type="scientific">Candidatus Curtissbacteria bacterium RIFCSPHIGHO2_02_FULL_40_17</name>
    <dbReference type="NCBI Taxonomy" id="1797715"/>
    <lineage>
        <taxon>Bacteria</taxon>
        <taxon>Candidatus Curtissiibacteriota</taxon>
    </lineage>
</organism>
<evidence type="ECO:0000313" key="2">
    <source>
        <dbReference type="EMBL" id="OGD90943.1"/>
    </source>
</evidence>
<comment type="caution">
    <text evidence="2">The sequence shown here is derived from an EMBL/GenBank/DDBJ whole genome shotgun (WGS) entry which is preliminary data.</text>
</comment>
<reference evidence="2 3" key="1">
    <citation type="journal article" date="2016" name="Nat. Commun.">
        <title>Thousands of microbial genomes shed light on interconnected biogeochemical processes in an aquifer system.</title>
        <authorList>
            <person name="Anantharaman K."/>
            <person name="Brown C.T."/>
            <person name="Hug L.A."/>
            <person name="Sharon I."/>
            <person name="Castelle C.J."/>
            <person name="Probst A.J."/>
            <person name="Thomas B.C."/>
            <person name="Singh A."/>
            <person name="Wilkins M.J."/>
            <person name="Karaoz U."/>
            <person name="Brodie E.L."/>
            <person name="Williams K.H."/>
            <person name="Hubbard S.S."/>
            <person name="Banfield J.F."/>
        </authorList>
    </citation>
    <scope>NUCLEOTIDE SEQUENCE [LARGE SCALE GENOMIC DNA]</scope>
</reference>
<gene>
    <name evidence="2" type="ORF">A3D81_00425</name>
</gene>
<protein>
    <submittedName>
        <fullName evidence="2">Uncharacterized protein</fullName>
    </submittedName>
</protein>
<dbReference type="STRING" id="1797715.A3D81_00425"/>
<dbReference type="EMBL" id="MFBE01000027">
    <property type="protein sequence ID" value="OGD90943.1"/>
    <property type="molecule type" value="Genomic_DNA"/>
</dbReference>
<name>A0A1F5GGF6_9BACT</name>
<evidence type="ECO:0000313" key="3">
    <source>
        <dbReference type="Proteomes" id="UP000178492"/>
    </source>
</evidence>
<evidence type="ECO:0000256" key="1">
    <source>
        <dbReference type="SAM" id="MobiDB-lite"/>
    </source>
</evidence>
<proteinExistence type="predicted"/>
<dbReference type="Proteomes" id="UP000178492">
    <property type="component" value="Unassembled WGS sequence"/>
</dbReference>
<feature type="region of interest" description="Disordered" evidence="1">
    <location>
        <begin position="1"/>
        <end position="25"/>
    </location>
</feature>
<accession>A0A1F5GGF6</accession>
<sequence length="94" mass="10915">MHDVFSAHQSIHINGEREEENNGGNVEHVKEHLLTTKYEAKAPDISNCGLPQRLLYMFLLSLHIYQRRHYKGTSSRILLHHQSHKNAYDHTKSG</sequence>
<dbReference type="AlphaFoldDB" id="A0A1F5GGF6"/>